<evidence type="ECO:0000256" key="11">
    <source>
        <dbReference type="ARBA" id="ARBA00038856"/>
    </source>
</evidence>
<keyword evidence="10" id="KW-0413">Isomerase</keyword>
<keyword evidence="4" id="KW-0285">Flavoprotein</keyword>
<evidence type="ECO:0000259" key="18">
    <source>
        <dbReference type="Pfam" id="PF05199"/>
    </source>
</evidence>
<evidence type="ECO:0000256" key="4">
    <source>
        <dbReference type="ARBA" id="ARBA00022630"/>
    </source>
</evidence>
<dbReference type="GO" id="GO:0008203">
    <property type="term" value="P:cholesterol metabolic process"/>
    <property type="evidence" value="ECO:0007669"/>
    <property type="project" value="UniProtKB-KW"/>
</dbReference>
<evidence type="ECO:0000256" key="2">
    <source>
        <dbReference type="ARBA" id="ARBA00010790"/>
    </source>
</evidence>
<name>A0A1N6NM23_9MICO</name>
<evidence type="ECO:0000256" key="3">
    <source>
        <dbReference type="ARBA" id="ARBA00022548"/>
    </source>
</evidence>
<evidence type="ECO:0000256" key="1">
    <source>
        <dbReference type="ARBA" id="ARBA00001974"/>
    </source>
</evidence>
<evidence type="ECO:0000256" key="12">
    <source>
        <dbReference type="ARBA" id="ARBA00049645"/>
    </source>
</evidence>
<dbReference type="InterPro" id="IPR007867">
    <property type="entry name" value="GMC_OxRtase_C"/>
</dbReference>
<evidence type="ECO:0000256" key="14">
    <source>
        <dbReference type="ARBA" id="ARBA00049744"/>
    </source>
</evidence>
<protein>
    <recommendedName>
        <fullName evidence="14">Cholesterol oxidase</fullName>
        <ecNumber evidence="13">1.1.3.6</ecNumber>
        <ecNumber evidence="11">5.3.3.1</ecNumber>
    </recommendedName>
    <alternativeName>
        <fullName evidence="15">Cholesterol isomerase</fullName>
    </alternativeName>
</protein>
<evidence type="ECO:0000259" key="17">
    <source>
        <dbReference type="Pfam" id="PF00732"/>
    </source>
</evidence>
<proteinExistence type="inferred from homology"/>
<feature type="domain" description="Glucose-methanol-choline oxidoreductase C-terminal" evidence="18">
    <location>
        <begin position="496"/>
        <end position="550"/>
    </location>
</feature>
<evidence type="ECO:0000256" key="9">
    <source>
        <dbReference type="ARBA" id="ARBA00023221"/>
    </source>
</evidence>
<organism evidence="19 20">
    <name type="scientific">Cellulosimicrobium aquatile</name>
    <dbReference type="NCBI Taxonomy" id="1612203"/>
    <lineage>
        <taxon>Bacteria</taxon>
        <taxon>Bacillati</taxon>
        <taxon>Actinomycetota</taxon>
        <taxon>Actinomycetes</taxon>
        <taxon>Micrococcales</taxon>
        <taxon>Promicromonosporaceae</taxon>
        <taxon>Cellulosimicrobium</taxon>
    </lineage>
</organism>
<keyword evidence="5" id="KW-0274">FAD</keyword>
<evidence type="ECO:0000256" key="8">
    <source>
        <dbReference type="ARBA" id="ARBA00023166"/>
    </source>
</evidence>
<dbReference type="AlphaFoldDB" id="A0A1N6NM23"/>
<dbReference type="Pfam" id="PF00732">
    <property type="entry name" value="GMC_oxred_N"/>
    <property type="match status" value="1"/>
</dbReference>
<evidence type="ECO:0000313" key="20">
    <source>
        <dbReference type="Proteomes" id="UP000186235"/>
    </source>
</evidence>
<dbReference type="SUPFAM" id="SSF51905">
    <property type="entry name" value="FAD/NAD(P)-binding domain"/>
    <property type="match status" value="1"/>
</dbReference>
<feature type="domain" description="Glucose-methanol-choline oxidoreductase N-terminal" evidence="17">
    <location>
        <begin position="215"/>
        <end position="307"/>
    </location>
</feature>
<comment type="similarity">
    <text evidence="2">Belongs to the GMC oxidoreductase family.</text>
</comment>
<dbReference type="PANTHER" id="PTHR47470">
    <property type="entry name" value="CHOLESTEROL OXIDASE"/>
    <property type="match status" value="1"/>
</dbReference>
<dbReference type="Pfam" id="PF05199">
    <property type="entry name" value="GMC_oxred_C"/>
    <property type="match status" value="1"/>
</dbReference>
<evidence type="ECO:0000256" key="7">
    <source>
        <dbReference type="ARBA" id="ARBA00023098"/>
    </source>
</evidence>
<comment type="pathway">
    <text evidence="12">Steroid metabolism; cholesterol degradation.</text>
</comment>
<gene>
    <name evidence="19" type="ORF">SAMN05518682_0575</name>
</gene>
<keyword evidence="8" id="KW-1207">Sterol metabolism</keyword>
<evidence type="ECO:0000256" key="10">
    <source>
        <dbReference type="ARBA" id="ARBA00023235"/>
    </source>
</evidence>
<keyword evidence="20" id="KW-1185">Reference proteome</keyword>
<evidence type="ECO:0000256" key="5">
    <source>
        <dbReference type="ARBA" id="ARBA00022827"/>
    </source>
</evidence>
<evidence type="ECO:0000256" key="13">
    <source>
        <dbReference type="ARBA" id="ARBA00049723"/>
    </source>
</evidence>
<feature type="region of interest" description="Disordered" evidence="16">
    <location>
        <begin position="591"/>
        <end position="610"/>
    </location>
</feature>
<dbReference type="EC" id="1.1.3.6" evidence="13"/>
<accession>A0A1N6NM23</accession>
<evidence type="ECO:0000256" key="6">
    <source>
        <dbReference type="ARBA" id="ARBA00023002"/>
    </source>
</evidence>
<dbReference type="EC" id="5.3.3.1" evidence="11"/>
<dbReference type="Proteomes" id="UP000186235">
    <property type="component" value="Unassembled WGS sequence"/>
</dbReference>
<dbReference type="InterPro" id="IPR052542">
    <property type="entry name" value="Cholesterol_Oxidase"/>
</dbReference>
<dbReference type="EMBL" id="FTMI01000001">
    <property type="protein sequence ID" value="SIP93026.1"/>
    <property type="molecule type" value="Genomic_DNA"/>
</dbReference>
<dbReference type="GO" id="GO:0016995">
    <property type="term" value="F:cholesterol oxidase activity"/>
    <property type="evidence" value="ECO:0007669"/>
    <property type="project" value="UniProtKB-EC"/>
</dbReference>
<evidence type="ECO:0000256" key="16">
    <source>
        <dbReference type="SAM" id="MobiDB-lite"/>
    </source>
</evidence>
<evidence type="ECO:0000256" key="15">
    <source>
        <dbReference type="ARBA" id="ARBA00049778"/>
    </source>
</evidence>
<reference evidence="20" key="1">
    <citation type="submission" date="2017-01" db="EMBL/GenBank/DDBJ databases">
        <authorList>
            <person name="Varghese N."/>
            <person name="Submissions S."/>
        </authorList>
    </citation>
    <scope>NUCLEOTIDE SEQUENCE [LARGE SCALE GENOMIC DNA]</scope>
    <source>
        <strain evidence="20">3bp</strain>
    </source>
</reference>
<dbReference type="GO" id="GO:0050660">
    <property type="term" value="F:flavin adenine dinucleotide binding"/>
    <property type="evidence" value="ECO:0007669"/>
    <property type="project" value="InterPro"/>
</dbReference>
<dbReference type="GO" id="GO:0004769">
    <property type="term" value="F:steroid Delta-isomerase activity"/>
    <property type="evidence" value="ECO:0007669"/>
    <property type="project" value="UniProtKB-EC"/>
</dbReference>
<evidence type="ECO:0000313" key="19">
    <source>
        <dbReference type="EMBL" id="SIP93026.1"/>
    </source>
</evidence>
<keyword evidence="3" id="KW-0153">Cholesterol metabolism</keyword>
<keyword evidence="9" id="KW-0753">Steroid metabolism</keyword>
<dbReference type="InterPro" id="IPR036188">
    <property type="entry name" value="FAD/NAD-bd_sf"/>
</dbReference>
<comment type="cofactor">
    <cofactor evidence="1">
        <name>FAD</name>
        <dbReference type="ChEBI" id="CHEBI:57692"/>
    </cofactor>
</comment>
<keyword evidence="7" id="KW-0443">Lipid metabolism</keyword>
<dbReference type="PANTHER" id="PTHR47470:SF1">
    <property type="entry name" value="FAD-DEPENDENT OXIDOREDUCTASE 2 FAD BINDING DOMAIN-CONTAINING PROTEIN"/>
    <property type="match status" value="1"/>
</dbReference>
<sequence>MTYRLPMAADVLRTAPADVPGRGGPRVPTDFDVLVVGSGFGGSVTALRLTEKGYRVGVLEAGRRFTDEELPRTSWRLRSFLWAPALGCFGIQRIHRLRDVLVLAGAGVGGGSLVYANTLYEPLDDFFTDPAWADVADWRTELAPWYDQARRMLGVTTYAGRTPADDVLEDVARETGVGDTFVKAPVGVFFGRGGTREPGVTAPDPYFGGAGPARRGCTECGACMTGCRVGAKNTLVKNYLYLAERGGAQVLPLTTVTEVRPVPDGAGGVLHEVLAHRSGRPWAGRQRYTARHVVLSAGALGTQRLLHAMRDSGHLPGVSERLGHLTRTNSEALLGATVRRRDHQRRPDAPDYSRGVAITSSFYPDARTHVEPVRYGKGSGAMGLLQTVLTDGGPSRWRTWLRELWRRRRDLPAMADLRGWSSRTIIALVMQSHDNSLTTSLRRGFLGRKVLTSRQGHGAPNPTWIPAGNDTARRMARRMGGMPGGTVGEPFDVPMTAHILGGCAIGTSPRTGVIDPYHRVHGQPGLHVMDGSAVSANLGVNPSLTITALAERACALWPNAGEKDVRPPLGAAYAVLGPVAPRHPLVPAHAPAALRPARVRPGRSTAPDPA</sequence>
<keyword evidence="6" id="KW-0560">Oxidoreductase</keyword>
<dbReference type="InterPro" id="IPR000172">
    <property type="entry name" value="GMC_OxRdtase_N"/>
</dbReference>
<dbReference type="Gene3D" id="3.50.50.60">
    <property type="entry name" value="FAD/NAD(P)-binding domain"/>
    <property type="match status" value="3"/>
</dbReference>
<dbReference type="Pfam" id="PF13450">
    <property type="entry name" value="NAD_binding_8"/>
    <property type="match status" value="1"/>
</dbReference>